<comment type="caution">
    <text evidence="4">The sequence shown here is derived from an EMBL/GenBank/DDBJ whole genome shotgun (WGS) entry which is preliminary data.</text>
</comment>
<dbReference type="InterPro" id="IPR001509">
    <property type="entry name" value="Epimerase_deHydtase"/>
</dbReference>
<evidence type="ECO:0000256" key="1">
    <source>
        <dbReference type="ARBA" id="ARBA00023002"/>
    </source>
</evidence>
<dbReference type="GO" id="GO:0016616">
    <property type="term" value="F:oxidoreductase activity, acting on the CH-OH group of donors, NAD or NADP as acceptor"/>
    <property type="evidence" value="ECO:0007669"/>
    <property type="project" value="TreeGrafter"/>
</dbReference>
<reference evidence="4 5" key="1">
    <citation type="submission" date="2018-10" db="EMBL/GenBank/DDBJ databases">
        <title>Fifty Aureobasidium pullulans genomes reveal a recombining polyextremotolerant generalist.</title>
        <authorList>
            <person name="Gostincar C."/>
            <person name="Turk M."/>
            <person name="Zajc J."/>
            <person name="Gunde-Cimerman N."/>
        </authorList>
    </citation>
    <scope>NUCLEOTIDE SEQUENCE [LARGE SCALE GENOMIC DNA]</scope>
    <source>
        <strain evidence="4 5">EXF-3403</strain>
    </source>
</reference>
<dbReference type="PANTHER" id="PTHR10366:SF812">
    <property type="entry name" value="VPS9 DOMAIN-CONTAINING PROTEIN"/>
    <property type="match status" value="1"/>
</dbReference>
<dbReference type="Proteomes" id="UP000310039">
    <property type="component" value="Unassembled WGS sequence"/>
</dbReference>
<organism evidence="4 5">
    <name type="scientific">Aureobasidium pullulans</name>
    <name type="common">Black yeast</name>
    <name type="synonym">Pullularia pullulans</name>
    <dbReference type="NCBI Taxonomy" id="5580"/>
    <lineage>
        <taxon>Eukaryota</taxon>
        <taxon>Fungi</taxon>
        <taxon>Dikarya</taxon>
        <taxon>Ascomycota</taxon>
        <taxon>Pezizomycotina</taxon>
        <taxon>Dothideomycetes</taxon>
        <taxon>Dothideomycetidae</taxon>
        <taxon>Dothideales</taxon>
        <taxon>Saccotheciaceae</taxon>
        <taxon>Aureobasidium</taxon>
    </lineage>
</organism>
<dbReference type="EMBL" id="QZBT01000192">
    <property type="protein sequence ID" value="THZ76319.1"/>
    <property type="molecule type" value="Genomic_DNA"/>
</dbReference>
<comment type="similarity">
    <text evidence="2">Belongs to the NAD(P)-dependent epimerase/dehydratase family. Dihydroflavonol-4-reductase subfamily.</text>
</comment>
<proteinExistence type="inferred from homology"/>
<dbReference type="InterPro" id="IPR050425">
    <property type="entry name" value="NAD(P)_dehydrat-like"/>
</dbReference>
<feature type="domain" description="NAD-dependent epimerase/dehydratase" evidence="3">
    <location>
        <begin position="39"/>
        <end position="239"/>
    </location>
</feature>
<gene>
    <name evidence="4" type="ORF">D6C84_08854</name>
</gene>
<dbReference type="InterPro" id="IPR036291">
    <property type="entry name" value="NAD(P)-bd_dom_sf"/>
</dbReference>
<dbReference type="AlphaFoldDB" id="A0A4S9XB14"/>
<dbReference type="Gene3D" id="3.40.50.720">
    <property type="entry name" value="NAD(P)-binding Rossmann-like Domain"/>
    <property type="match status" value="1"/>
</dbReference>
<dbReference type="Pfam" id="PF01370">
    <property type="entry name" value="Epimerase"/>
    <property type="match status" value="1"/>
</dbReference>
<evidence type="ECO:0000256" key="2">
    <source>
        <dbReference type="ARBA" id="ARBA00023445"/>
    </source>
</evidence>
<sequence>KCRQLRLPQPNTLLSYLTSLSRVHYKFTHTSINMSESLVFITGGTGFIGAEVVQQALEAGYRVRLSIRKPEQAEIVKGRYPDYASKIETVVIPDISERKPFETALENVQYVIHLASPVPGKGVDLKEDYIKPALQGTEAILYAALKFPKIKTIVVTSSAIALLPIDAPMVTDRVLREDTGEVLPVDVDMELPESPQEAHGMMYRISKVLAHQATRDFLEKEKPSYKLLTTHPTLVIGESRIQNSAEQIDMDVATAHVSAIDTPAPSGTEFILSLNGVTWEDIAAFTKSEYPDLAKLEPPFEGPVTKVVTGNAEKHLGLKWTPWKQTFRETIEQQLSFNDAGSK</sequence>
<feature type="non-terminal residue" evidence="4">
    <location>
        <position position="1"/>
    </location>
</feature>
<dbReference type="PANTHER" id="PTHR10366">
    <property type="entry name" value="NAD DEPENDENT EPIMERASE/DEHYDRATASE"/>
    <property type="match status" value="1"/>
</dbReference>
<dbReference type="SUPFAM" id="SSF51735">
    <property type="entry name" value="NAD(P)-binding Rossmann-fold domains"/>
    <property type="match status" value="1"/>
</dbReference>
<evidence type="ECO:0000259" key="3">
    <source>
        <dbReference type="Pfam" id="PF01370"/>
    </source>
</evidence>
<name>A0A4S9XB14_AURPU</name>
<accession>A0A4S9XB14</accession>
<evidence type="ECO:0000313" key="4">
    <source>
        <dbReference type="EMBL" id="THZ76319.1"/>
    </source>
</evidence>
<evidence type="ECO:0000313" key="5">
    <source>
        <dbReference type="Proteomes" id="UP000310039"/>
    </source>
</evidence>
<keyword evidence="1" id="KW-0560">Oxidoreductase</keyword>
<protein>
    <submittedName>
        <fullName evidence="4">NAD(P)-binding protein</fullName>
    </submittedName>
</protein>